<feature type="region of interest" description="Disordered" evidence="1">
    <location>
        <begin position="58"/>
        <end position="85"/>
    </location>
</feature>
<feature type="domain" description="DUF7582" evidence="2">
    <location>
        <begin position="187"/>
        <end position="336"/>
    </location>
</feature>
<feature type="compositionally biased region" description="Pro residues" evidence="1">
    <location>
        <begin position="59"/>
        <end position="76"/>
    </location>
</feature>
<dbReference type="EMBL" id="MU864369">
    <property type="protein sequence ID" value="KAK4190070.1"/>
    <property type="molecule type" value="Genomic_DNA"/>
</dbReference>
<evidence type="ECO:0000313" key="3">
    <source>
        <dbReference type="EMBL" id="KAK4190070.1"/>
    </source>
</evidence>
<evidence type="ECO:0000313" key="4">
    <source>
        <dbReference type="Proteomes" id="UP001302126"/>
    </source>
</evidence>
<protein>
    <recommendedName>
        <fullName evidence="2">DUF7582 domain-containing protein</fullName>
    </recommendedName>
</protein>
<dbReference type="Pfam" id="PF24483">
    <property type="entry name" value="DUF7582"/>
    <property type="match status" value="1"/>
</dbReference>
<feature type="compositionally biased region" description="Acidic residues" evidence="1">
    <location>
        <begin position="501"/>
        <end position="512"/>
    </location>
</feature>
<keyword evidence="4" id="KW-1185">Reference proteome</keyword>
<feature type="compositionally biased region" description="Basic and acidic residues" evidence="1">
    <location>
        <begin position="435"/>
        <end position="449"/>
    </location>
</feature>
<organism evidence="3 4">
    <name type="scientific">Podospora australis</name>
    <dbReference type="NCBI Taxonomy" id="1536484"/>
    <lineage>
        <taxon>Eukaryota</taxon>
        <taxon>Fungi</taxon>
        <taxon>Dikarya</taxon>
        <taxon>Ascomycota</taxon>
        <taxon>Pezizomycotina</taxon>
        <taxon>Sordariomycetes</taxon>
        <taxon>Sordariomycetidae</taxon>
        <taxon>Sordariales</taxon>
        <taxon>Podosporaceae</taxon>
        <taxon>Podospora</taxon>
    </lineage>
</organism>
<evidence type="ECO:0000256" key="1">
    <source>
        <dbReference type="SAM" id="MobiDB-lite"/>
    </source>
</evidence>
<dbReference type="InterPro" id="IPR056004">
    <property type="entry name" value="DUF7582"/>
</dbReference>
<feature type="compositionally biased region" description="Polar residues" evidence="1">
    <location>
        <begin position="1"/>
        <end position="10"/>
    </location>
</feature>
<proteinExistence type="predicted"/>
<feature type="compositionally biased region" description="Polar residues" evidence="1">
    <location>
        <begin position="521"/>
        <end position="533"/>
    </location>
</feature>
<dbReference type="AlphaFoldDB" id="A0AAN6WZD7"/>
<reference evidence="3" key="2">
    <citation type="submission" date="2023-05" db="EMBL/GenBank/DDBJ databases">
        <authorList>
            <consortium name="Lawrence Berkeley National Laboratory"/>
            <person name="Steindorff A."/>
            <person name="Hensen N."/>
            <person name="Bonometti L."/>
            <person name="Westerberg I."/>
            <person name="Brannstrom I.O."/>
            <person name="Guillou S."/>
            <person name="Cros-Aarteil S."/>
            <person name="Calhoun S."/>
            <person name="Haridas S."/>
            <person name="Kuo A."/>
            <person name="Mondo S."/>
            <person name="Pangilinan J."/>
            <person name="Riley R."/>
            <person name="Labutti K."/>
            <person name="Andreopoulos B."/>
            <person name="Lipzen A."/>
            <person name="Chen C."/>
            <person name="Yanf M."/>
            <person name="Daum C."/>
            <person name="Ng V."/>
            <person name="Clum A."/>
            <person name="Ohm R."/>
            <person name="Martin F."/>
            <person name="Silar P."/>
            <person name="Natvig D."/>
            <person name="Lalanne C."/>
            <person name="Gautier V."/>
            <person name="Ament-Velasquez S.L."/>
            <person name="Kruys A."/>
            <person name="Hutchinson M.I."/>
            <person name="Powell A.J."/>
            <person name="Barry K."/>
            <person name="Miller A.N."/>
            <person name="Grigoriev I.V."/>
            <person name="Debuchy R."/>
            <person name="Gladieux P."/>
            <person name="Thoren M.H."/>
            <person name="Johannesson H."/>
        </authorList>
    </citation>
    <scope>NUCLEOTIDE SEQUENCE</scope>
    <source>
        <strain evidence="3">PSN309</strain>
    </source>
</reference>
<feature type="region of interest" description="Disordered" evidence="1">
    <location>
        <begin position="1"/>
        <end position="20"/>
    </location>
</feature>
<sequence>MSPSLRQRISSPLEAGPSISDGYHLPTHVNEALEYASKRLSKKGANVTLLVIRRDYQLPPSPPNSAPTFTPGPLPPSLTNTPLRSTFAPTSRLEALRQLVRPNSTSDSPVRERIIHVHLDRRRDGTASPAFSDVSGMSSSTYSSVSTSDSTLSQRFRWPGSPGSTPMTPATPFTVMSDTSSALSSPTSKFGMRFIHAHPLTPREDKILAEAITKTAKKFKLGPDWISPAVPASALNFPEDLVQKSLSQNETLFSSDHLTLLSLDHLYTFRRAVQTYTRSQAASRLEDAVDELRRLFLANGRRALRKSVLLSSYRWLAPVCESSLSDVCRMYERAYGGLEQERGVENDIDPVPSWPLSQRSSMSLEEALHKEVLIALEEEAEELEDDDLHAIEAWYRDVVTQPPPPQREIMAVDPLRSHPHVIPSPPPQTPTPKSPSREVEVTRHDEMRRTTPKLRPAPPGRSLALKLQTNLSPSTLPPLQRPIAAKPVPRAPTTDLSSTIPDEEEEEEEEEALTARPQSAIKRSSSPTTSQNHPVLKWNSISIDEIMLHGGGSKQSLEERVGPMTPNGYDDISPITRGEWGFLMGGQPLKRGRVEMCS</sequence>
<feature type="region of interest" description="Disordered" evidence="1">
    <location>
        <begin position="125"/>
        <end position="170"/>
    </location>
</feature>
<accession>A0AAN6WZD7</accession>
<feature type="compositionally biased region" description="Pro residues" evidence="1">
    <location>
        <begin position="422"/>
        <end position="433"/>
    </location>
</feature>
<feature type="compositionally biased region" description="Low complexity" evidence="1">
    <location>
        <begin position="132"/>
        <end position="153"/>
    </location>
</feature>
<name>A0AAN6WZD7_9PEZI</name>
<reference evidence="3" key="1">
    <citation type="journal article" date="2023" name="Mol. Phylogenet. Evol.">
        <title>Genome-scale phylogeny and comparative genomics of the fungal order Sordariales.</title>
        <authorList>
            <person name="Hensen N."/>
            <person name="Bonometti L."/>
            <person name="Westerberg I."/>
            <person name="Brannstrom I.O."/>
            <person name="Guillou S."/>
            <person name="Cros-Aarteil S."/>
            <person name="Calhoun S."/>
            <person name="Haridas S."/>
            <person name="Kuo A."/>
            <person name="Mondo S."/>
            <person name="Pangilinan J."/>
            <person name="Riley R."/>
            <person name="LaButti K."/>
            <person name="Andreopoulos B."/>
            <person name="Lipzen A."/>
            <person name="Chen C."/>
            <person name="Yan M."/>
            <person name="Daum C."/>
            <person name="Ng V."/>
            <person name="Clum A."/>
            <person name="Steindorff A."/>
            <person name="Ohm R.A."/>
            <person name="Martin F."/>
            <person name="Silar P."/>
            <person name="Natvig D.O."/>
            <person name="Lalanne C."/>
            <person name="Gautier V."/>
            <person name="Ament-Velasquez S.L."/>
            <person name="Kruys A."/>
            <person name="Hutchinson M.I."/>
            <person name="Powell A.J."/>
            <person name="Barry K."/>
            <person name="Miller A.N."/>
            <person name="Grigoriev I.V."/>
            <person name="Debuchy R."/>
            <person name="Gladieux P."/>
            <person name="Hiltunen Thoren M."/>
            <person name="Johannesson H."/>
        </authorList>
    </citation>
    <scope>NUCLEOTIDE SEQUENCE</scope>
    <source>
        <strain evidence="3">PSN309</strain>
    </source>
</reference>
<feature type="region of interest" description="Disordered" evidence="1">
    <location>
        <begin position="417"/>
        <end position="534"/>
    </location>
</feature>
<evidence type="ECO:0000259" key="2">
    <source>
        <dbReference type="Pfam" id="PF24483"/>
    </source>
</evidence>
<comment type="caution">
    <text evidence="3">The sequence shown here is derived from an EMBL/GenBank/DDBJ whole genome shotgun (WGS) entry which is preliminary data.</text>
</comment>
<gene>
    <name evidence="3" type="ORF">QBC35DRAFT_111081</name>
</gene>
<dbReference type="Proteomes" id="UP001302126">
    <property type="component" value="Unassembled WGS sequence"/>
</dbReference>